<evidence type="ECO:0000259" key="2">
    <source>
        <dbReference type="Pfam" id="PF00888"/>
    </source>
</evidence>
<accession>A0A822YC34</accession>
<dbReference type="GO" id="GO:0031625">
    <property type="term" value="F:ubiquitin protein ligase binding"/>
    <property type="evidence" value="ECO:0007669"/>
    <property type="project" value="InterPro"/>
</dbReference>
<dbReference type="Gene3D" id="1.20.1310.10">
    <property type="entry name" value="Cullin Repeats"/>
    <property type="match status" value="1"/>
</dbReference>
<feature type="domain" description="Cullin N-terminal" evidence="2">
    <location>
        <begin position="85"/>
        <end position="156"/>
    </location>
</feature>
<dbReference type="SUPFAM" id="SSF74788">
    <property type="entry name" value="Cullin repeat-like"/>
    <property type="match status" value="1"/>
</dbReference>
<dbReference type="Proteomes" id="UP000607653">
    <property type="component" value="Unassembled WGS sequence"/>
</dbReference>
<dbReference type="InterPro" id="IPR001373">
    <property type="entry name" value="Cullin_N"/>
</dbReference>
<dbReference type="PANTHER" id="PTHR11932">
    <property type="entry name" value="CULLIN"/>
    <property type="match status" value="1"/>
</dbReference>
<evidence type="ECO:0000256" key="1">
    <source>
        <dbReference type="ARBA" id="ARBA00006019"/>
    </source>
</evidence>
<dbReference type="Pfam" id="PF00888">
    <property type="entry name" value="Cullin"/>
    <property type="match status" value="1"/>
</dbReference>
<evidence type="ECO:0000313" key="3">
    <source>
        <dbReference type="EMBL" id="DAD30150.1"/>
    </source>
</evidence>
<organism evidence="3 4">
    <name type="scientific">Nelumbo nucifera</name>
    <name type="common">Sacred lotus</name>
    <dbReference type="NCBI Taxonomy" id="4432"/>
    <lineage>
        <taxon>Eukaryota</taxon>
        <taxon>Viridiplantae</taxon>
        <taxon>Streptophyta</taxon>
        <taxon>Embryophyta</taxon>
        <taxon>Tracheophyta</taxon>
        <taxon>Spermatophyta</taxon>
        <taxon>Magnoliopsida</taxon>
        <taxon>Proteales</taxon>
        <taxon>Nelumbonaceae</taxon>
        <taxon>Nelumbo</taxon>
    </lineage>
</organism>
<keyword evidence="4" id="KW-1185">Reference proteome</keyword>
<gene>
    <name evidence="3" type="ORF">HUJ06_031618</name>
</gene>
<proteinExistence type="inferred from homology"/>
<comment type="similarity">
    <text evidence="1">Belongs to the cullin family.</text>
</comment>
<dbReference type="GO" id="GO:0006511">
    <property type="term" value="P:ubiquitin-dependent protein catabolic process"/>
    <property type="evidence" value="ECO:0007669"/>
    <property type="project" value="InterPro"/>
</dbReference>
<sequence>MVSFAPAQCLKALNCPASLAIVLQECHCAKCQQPSIIDQHCHRIPTTKNPRLLLLHTHTWPTAYRLTESTTSVSIRCLFSQDFRDIGVSGIELYENDFEVYMLENTSVYYARKALDHILVDSCPDYMLMVEQCLKIEKERVSHCLCPSTKQKLLEVKDMSRIYNFFSRIIKGLEPVSTIFREHVVSIGQALVRDAAEEASHKKVGQLLSFPRPYSSIL</sequence>
<dbReference type="AlphaFoldDB" id="A0A822YC34"/>
<name>A0A822YC34_NELNU</name>
<protein>
    <recommendedName>
        <fullName evidence="2">Cullin N-terminal domain-containing protein</fullName>
    </recommendedName>
</protein>
<reference evidence="3 4" key="1">
    <citation type="journal article" date="2020" name="Mol. Biol. Evol.">
        <title>Distinct Expression and Methylation Patterns for Genes with Different Fates following a Single Whole-Genome Duplication in Flowering Plants.</title>
        <authorList>
            <person name="Shi T."/>
            <person name="Rahmani R.S."/>
            <person name="Gugger P.F."/>
            <person name="Wang M."/>
            <person name="Li H."/>
            <person name="Zhang Y."/>
            <person name="Li Z."/>
            <person name="Wang Q."/>
            <person name="Van de Peer Y."/>
            <person name="Marchal K."/>
            <person name="Chen J."/>
        </authorList>
    </citation>
    <scope>NUCLEOTIDE SEQUENCE [LARGE SCALE GENOMIC DNA]</scope>
    <source>
        <tissue evidence="3">Leaf</tissue>
    </source>
</reference>
<dbReference type="InterPro" id="IPR016159">
    <property type="entry name" value="Cullin_repeat-like_dom_sf"/>
</dbReference>
<dbReference type="InterPro" id="IPR045093">
    <property type="entry name" value="Cullin"/>
</dbReference>
<comment type="caution">
    <text evidence="3">The sequence shown here is derived from an EMBL/GenBank/DDBJ whole genome shotgun (WGS) entry which is preliminary data.</text>
</comment>
<dbReference type="EMBL" id="DUZY01000002">
    <property type="protein sequence ID" value="DAD30150.1"/>
    <property type="molecule type" value="Genomic_DNA"/>
</dbReference>
<evidence type="ECO:0000313" key="4">
    <source>
        <dbReference type="Proteomes" id="UP000607653"/>
    </source>
</evidence>